<keyword evidence="1" id="KW-1133">Transmembrane helix</keyword>
<dbReference type="OrthoDB" id="88410at2759"/>
<name>W6MU26_9ASCO</name>
<dbReference type="GeneID" id="34523390"/>
<dbReference type="EMBL" id="HG793131">
    <property type="protein sequence ID" value="CDK30023.1"/>
    <property type="molecule type" value="Genomic_DNA"/>
</dbReference>
<feature type="transmembrane region" description="Helical" evidence="1">
    <location>
        <begin position="48"/>
        <end position="66"/>
    </location>
</feature>
<accession>W6MU26</accession>
<sequence length="111" mass="12177">MDGQRCPRGLADKDACPLAVFALAVFFKTPLTSIDPLIKHVQTFFVQYLRYVVLQILYIVLFLTCAGKQAWIGCGLHVPSAMSSFPKSEWCTCEGSTNEYPPRAGTGKASS</sequence>
<reference evidence="2" key="1">
    <citation type="submission" date="2013-12" db="EMBL/GenBank/DDBJ databases">
        <authorList>
            <person name="Genoscope - CEA"/>
        </authorList>
    </citation>
    <scope>NUCLEOTIDE SEQUENCE</scope>
    <source>
        <strain evidence="2">CBS 1993</strain>
    </source>
</reference>
<keyword evidence="1" id="KW-0472">Membrane</keyword>
<proteinExistence type="predicted"/>
<gene>
    <name evidence="2" type="ORF">KUCA_T00006018001</name>
</gene>
<dbReference type="HOGENOM" id="CLU_2158809_0_0_1"/>
<keyword evidence="3" id="KW-1185">Reference proteome</keyword>
<reference evidence="2" key="2">
    <citation type="submission" date="2014-02" db="EMBL/GenBank/DDBJ databases">
        <title>Complete DNA sequence of /Kuraishia capsulata/ illustrates novel genomic features among budding yeasts (/Saccharomycotina/).</title>
        <authorList>
            <person name="Morales L."/>
            <person name="Noel B."/>
            <person name="Porcel B."/>
            <person name="Marcet-Houben M."/>
            <person name="Hullo M-F."/>
            <person name="Sacerdot C."/>
            <person name="Tekaia F."/>
            <person name="Leh-Louis V."/>
            <person name="Despons L."/>
            <person name="Khanna V."/>
            <person name="Aury J-M."/>
            <person name="Barbe V."/>
            <person name="Couloux A."/>
            <person name="Labadie K."/>
            <person name="Pelletier E."/>
            <person name="Souciet J-L."/>
            <person name="Boekhout T."/>
            <person name="Gabaldon T."/>
            <person name="Wincker P."/>
            <person name="Dujon B."/>
        </authorList>
    </citation>
    <scope>NUCLEOTIDE SEQUENCE</scope>
    <source>
        <strain evidence="2">CBS 1993</strain>
    </source>
</reference>
<evidence type="ECO:0000256" key="1">
    <source>
        <dbReference type="SAM" id="Phobius"/>
    </source>
</evidence>
<keyword evidence="1" id="KW-0812">Transmembrane</keyword>
<protein>
    <submittedName>
        <fullName evidence="2">Uncharacterized protein</fullName>
    </submittedName>
</protein>
<dbReference type="AlphaFoldDB" id="W6MU26"/>
<dbReference type="Proteomes" id="UP000019384">
    <property type="component" value="Unassembled WGS sequence"/>
</dbReference>
<dbReference type="STRING" id="1382522.W6MU26"/>
<evidence type="ECO:0000313" key="2">
    <source>
        <dbReference type="EMBL" id="CDK30023.1"/>
    </source>
</evidence>
<evidence type="ECO:0000313" key="3">
    <source>
        <dbReference type="Proteomes" id="UP000019384"/>
    </source>
</evidence>
<organism evidence="2 3">
    <name type="scientific">Kuraishia capsulata CBS 1993</name>
    <dbReference type="NCBI Taxonomy" id="1382522"/>
    <lineage>
        <taxon>Eukaryota</taxon>
        <taxon>Fungi</taxon>
        <taxon>Dikarya</taxon>
        <taxon>Ascomycota</taxon>
        <taxon>Saccharomycotina</taxon>
        <taxon>Pichiomycetes</taxon>
        <taxon>Pichiales</taxon>
        <taxon>Pichiaceae</taxon>
        <taxon>Kuraishia</taxon>
    </lineage>
</organism>
<dbReference type="RefSeq" id="XP_022462002.1">
    <property type="nucleotide sequence ID" value="XM_022604985.1"/>
</dbReference>